<dbReference type="Pfam" id="PF01965">
    <property type="entry name" value="DJ-1_PfpI"/>
    <property type="match status" value="1"/>
</dbReference>
<dbReference type="KEGG" id="tut:107369780"/>
<accession>T1L2V0</accession>
<dbReference type="InterPro" id="IPR029062">
    <property type="entry name" value="Class_I_gatase-like"/>
</dbReference>
<dbReference type="EMBL" id="CAEY01000991">
    <property type="status" value="NOT_ANNOTATED_CDS"/>
    <property type="molecule type" value="Genomic_DNA"/>
</dbReference>
<dbReference type="HOGENOM" id="CLU_000445_44_2_1"/>
<evidence type="ECO:0000313" key="4">
    <source>
        <dbReference type="EnsemblMetazoa" id="tetur34g00490.1"/>
    </source>
</evidence>
<feature type="domain" description="DJ-1/PfpI" evidence="3">
    <location>
        <begin position="33"/>
        <end position="197"/>
    </location>
</feature>
<protein>
    <recommendedName>
        <fullName evidence="3">DJ-1/PfpI domain-containing protein</fullName>
    </recommendedName>
</protein>
<dbReference type="GO" id="GO:0051896">
    <property type="term" value="P:regulation of phosphatidylinositol 3-kinase/protein kinase B signal transduction"/>
    <property type="evidence" value="ECO:0007669"/>
    <property type="project" value="UniProtKB-ARBA"/>
</dbReference>
<reference evidence="5" key="1">
    <citation type="submission" date="2011-08" db="EMBL/GenBank/DDBJ databases">
        <authorList>
            <person name="Rombauts S."/>
        </authorList>
    </citation>
    <scope>NUCLEOTIDE SEQUENCE</scope>
    <source>
        <strain evidence="5">London</strain>
    </source>
</reference>
<evidence type="ECO:0000256" key="1">
    <source>
        <dbReference type="ARBA" id="ARBA00004496"/>
    </source>
</evidence>
<evidence type="ECO:0000259" key="3">
    <source>
        <dbReference type="Pfam" id="PF01965"/>
    </source>
</evidence>
<sequence length="215" mass="23024">MLKYLTHSTRLFFQPNLVNREFIYRQFVTNMAKTALVLAATGSEEMELIITGDVLRRAGIDVTIAGLEGSGPITCSRMVVIVPDKSLDEVKSAQFDIVILPGGLGGAEAFAASAVVGDILKKQESSGGWIGAICAAPIALKSHGIGLKKRITSWPGKEAELADSYSYQQDRVVVDGKLITSRSPGTAFEFGLAIIEQLLGKDKAEEVGKPMLVKV</sequence>
<comment type="subcellular location">
    <subcellularLocation>
        <location evidence="1">Cytoplasm</location>
    </subcellularLocation>
</comment>
<gene>
    <name evidence="4" type="primary">107369780</name>
</gene>
<dbReference type="OMA" id="KATCYPG"/>
<dbReference type="PANTHER" id="PTHR48094">
    <property type="entry name" value="PROTEIN/NUCLEIC ACID DEGLYCASE DJ-1-RELATED"/>
    <property type="match status" value="1"/>
</dbReference>
<dbReference type="CDD" id="cd03135">
    <property type="entry name" value="GATase1_DJ-1"/>
    <property type="match status" value="1"/>
</dbReference>
<dbReference type="GO" id="GO:1903189">
    <property type="term" value="P:glyoxal metabolic process"/>
    <property type="evidence" value="ECO:0007669"/>
    <property type="project" value="TreeGrafter"/>
</dbReference>
<dbReference type="InterPro" id="IPR002818">
    <property type="entry name" value="DJ-1/PfpI"/>
</dbReference>
<evidence type="ECO:0000256" key="2">
    <source>
        <dbReference type="ARBA" id="ARBA00022490"/>
    </source>
</evidence>
<dbReference type="InterPro" id="IPR050325">
    <property type="entry name" value="Prot/Nucl_acid_deglycase"/>
</dbReference>
<keyword evidence="5" id="KW-1185">Reference proteome</keyword>
<reference evidence="4" key="2">
    <citation type="submission" date="2015-06" db="UniProtKB">
        <authorList>
            <consortium name="EnsemblMetazoa"/>
        </authorList>
    </citation>
    <scope>IDENTIFICATION</scope>
</reference>
<dbReference type="EnsemblMetazoa" id="tetur34g00490.1">
    <property type="protein sequence ID" value="tetur34g00490.1"/>
    <property type="gene ID" value="tetur34g00490"/>
</dbReference>
<dbReference type="InterPro" id="IPR006287">
    <property type="entry name" value="DJ-1"/>
</dbReference>
<dbReference type="Gene3D" id="3.40.50.880">
    <property type="match status" value="1"/>
</dbReference>
<dbReference type="NCBIfam" id="TIGR01383">
    <property type="entry name" value="not_thiJ"/>
    <property type="match status" value="1"/>
</dbReference>
<dbReference type="PANTHER" id="PTHR48094:SF12">
    <property type="entry name" value="PARKINSON DISEASE PROTEIN 7 HOMOLOG"/>
    <property type="match status" value="1"/>
</dbReference>
<evidence type="ECO:0000313" key="5">
    <source>
        <dbReference type="Proteomes" id="UP000015104"/>
    </source>
</evidence>
<dbReference type="eggNOG" id="KOG2764">
    <property type="taxonomic scope" value="Eukaryota"/>
</dbReference>
<dbReference type="AlphaFoldDB" id="T1L2V0"/>
<dbReference type="FunFam" id="3.40.50.880:FF:000022">
    <property type="entry name" value="protein deglycase DJ-1"/>
    <property type="match status" value="1"/>
</dbReference>
<dbReference type="GO" id="GO:0005634">
    <property type="term" value="C:nucleus"/>
    <property type="evidence" value="ECO:0007669"/>
    <property type="project" value="TreeGrafter"/>
</dbReference>
<dbReference type="GO" id="GO:0005739">
    <property type="term" value="C:mitochondrion"/>
    <property type="evidence" value="ECO:0007669"/>
    <property type="project" value="TreeGrafter"/>
</dbReference>
<proteinExistence type="predicted"/>
<keyword evidence="2" id="KW-0963">Cytoplasm</keyword>
<dbReference type="SUPFAM" id="SSF52317">
    <property type="entry name" value="Class I glutamine amidotransferase-like"/>
    <property type="match status" value="1"/>
</dbReference>
<dbReference type="Proteomes" id="UP000015104">
    <property type="component" value="Unassembled WGS sequence"/>
</dbReference>
<name>T1L2V0_TETUR</name>
<dbReference type="OrthoDB" id="543156at2759"/>
<organism evidence="4 5">
    <name type="scientific">Tetranychus urticae</name>
    <name type="common">Two-spotted spider mite</name>
    <dbReference type="NCBI Taxonomy" id="32264"/>
    <lineage>
        <taxon>Eukaryota</taxon>
        <taxon>Metazoa</taxon>
        <taxon>Ecdysozoa</taxon>
        <taxon>Arthropoda</taxon>
        <taxon>Chelicerata</taxon>
        <taxon>Arachnida</taxon>
        <taxon>Acari</taxon>
        <taxon>Acariformes</taxon>
        <taxon>Trombidiformes</taxon>
        <taxon>Prostigmata</taxon>
        <taxon>Eleutherengona</taxon>
        <taxon>Raphignathae</taxon>
        <taxon>Tetranychoidea</taxon>
        <taxon>Tetranychidae</taxon>
        <taxon>Tetranychus</taxon>
    </lineage>
</organism>
<dbReference type="STRING" id="32264.T1L2V0"/>
<dbReference type="GO" id="GO:0006979">
    <property type="term" value="P:response to oxidative stress"/>
    <property type="evidence" value="ECO:0007669"/>
    <property type="project" value="TreeGrafter"/>
</dbReference>